<dbReference type="AlphaFoldDB" id="T1KPF1"/>
<dbReference type="PANTHER" id="PTHR10695:SF46">
    <property type="entry name" value="BIFUNCTIONAL COENZYME A SYNTHASE-RELATED"/>
    <property type="match status" value="1"/>
</dbReference>
<dbReference type="OMA" id="EIHCHEV"/>
<dbReference type="GO" id="GO:0004140">
    <property type="term" value="F:dephospho-CoA kinase activity"/>
    <property type="evidence" value="ECO:0007669"/>
    <property type="project" value="InterPro"/>
</dbReference>
<sequence length="515" mass="57990">MFNCGLLLIHSPLNKIPTKIGHFLNEAKSLVSQVLYIKVERNPSEEIGSNKQSDDNHYYVPSIYRAASSRVPHLDVRVIIKPQLSSFRYQPQILLCNHPLDHINTKNFPSLVGSKVDLGQFKEIKIINSPDEATDSAPVSSTHIVKHDHVCLGGTFDNLHNGHKVLLSESLIRTNKSMTIGVTDVNMIKKKVLWELIKPLEERIDDVRQFLTDVCDSIEYKIVGITDPFGPAIVDPELSCIVVSEETLKGGEKINTIREEKGMKRLEIVSIGLVKDEAHESAHEEDKISSSSLRIRKLGTLLRKPVPRDHLPRRPYRIGLVGGVCSGKSTICQHLSDLDIVTLNADVIAHSTYANPNAIAYSKIVEAFGSDIVNPDKSINRQKLGTIVFSNADKLAQLNSIVWPATKELIEQRIGEISDEHDIVVVEAALMLEAGWQDQFHQIWVSIVTEEEAIKRLKERNGLDEEEARKRIANQMTSHERVQHANVVFSSQWEREFTQKQVNKAVEMVRSQFLN</sequence>
<dbReference type="OrthoDB" id="330671at2759"/>
<dbReference type="Gene3D" id="3.40.50.300">
    <property type="entry name" value="P-loop containing nucleotide triphosphate hydrolases"/>
    <property type="match status" value="1"/>
</dbReference>
<organism evidence="4 5">
    <name type="scientific">Tetranychus urticae</name>
    <name type="common">Two-spotted spider mite</name>
    <dbReference type="NCBI Taxonomy" id="32264"/>
    <lineage>
        <taxon>Eukaryota</taxon>
        <taxon>Metazoa</taxon>
        <taxon>Ecdysozoa</taxon>
        <taxon>Arthropoda</taxon>
        <taxon>Chelicerata</taxon>
        <taxon>Arachnida</taxon>
        <taxon>Acari</taxon>
        <taxon>Acariformes</taxon>
        <taxon>Trombidiformes</taxon>
        <taxon>Prostigmata</taxon>
        <taxon>Eleutherengona</taxon>
        <taxon>Raphignathae</taxon>
        <taxon>Tetranychoidea</taxon>
        <taxon>Tetranychidae</taxon>
        <taxon>Tetranychus</taxon>
    </lineage>
</organism>
<dbReference type="GO" id="GO:0015937">
    <property type="term" value="P:coenzyme A biosynthetic process"/>
    <property type="evidence" value="ECO:0007669"/>
    <property type="project" value="InterPro"/>
</dbReference>
<dbReference type="HAMAP" id="MF_00376">
    <property type="entry name" value="Dephospho_CoA_kinase"/>
    <property type="match status" value="1"/>
</dbReference>
<keyword evidence="5" id="KW-1185">Reference proteome</keyword>
<dbReference type="InterPro" id="IPR027417">
    <property type="entry name" value="P-loop_NTPase"/>
</dbReference>
<dbReference type="PROSITE" id="PS51219">
    <property type="entry name" value="DPCK"/>
    <property type="match status" value="1"/>
</dbReference>
<evidence type="ECO:0000256" key="2">
    <source>
        <dbReference type="ARBA" id="ARBA00022840"/>
    </source>
</evidence>
<dbReference type="HOGENOM" id="CLU_027827_2_1_1"/>
<dbReference type="EnsemblMetazoa" id="tetur17g00200.1">
    <property type="protein sequence ID" value="tetur17g00200.1"/>
    <property type="gene ID" value="tetur17g00200"/>
</dbReference>
<evidence type="ECO:0000259" key="3">
    <source>
        <dbReference type="Pfam" id="PF01467"/>
    </source>
</evidence>
<dbReference type="eggNOG" id="KOG3351">
    <property type="taxonomic scope" value="Eukaryota"/>
</dbReference>
<dbReference type="SUPFAM" id="SSF52374">
    <property type="entry name" value="Nucleotidylyl transferase"/>
    <property type="match status" value="1"/>
</dbReference>
<dbReference type="EMBL" id="CAEY01000318">
    <property type="status" value="NOT_ANNOTATED_CDS"/>
    <property type="molecule type" value="Genomic_DNA"/>
</dbReference>
<dbReference type="InterPro" id="IPR014729">
    <property type="entry name" value="Rossmann-like_a/b/a_fold"/>
</dbReference>
<dbReference type="CDD" id="cd02022">
    <property type="entry name" value="DPCK"/>
    <property type="match status" value="1"/>
</dbReference>
<feature type="domain" description="Cytidyltransferase-like" evidence="3">
    <location>
        <begin position="152"/>
        <end position="294"/>
    </location>
</feature>
<gene>
    <name evidence="4" type="primary">107366287</name>
</gene>
<dbReference type="GO" id="GO:0005524">
    <property type="term" value="F:ATP binding"/>
    <property type="evidence" value="ECO:0007669"/>
    <property type="project" value="UniProtKB-KW"/>
</dbReference>
<dbReference type="NCBIfam" id="NF001985">
    <property type="entry name" value="PRK00777.1"/>
    <property type="match status" value="1"/>
</dbReference>
<dbReference type="InterPro" id="IPR001977">
    <property type="entry name" value="Depp_CoAkinase"/>
</dbReference>
<dbReference type="Gene3D" id="3.40.50.620">
    <property type="entry name" value="HUPs"/>
    <property type="match status" value="1"/>
</dbReference>
<evidence type="ECO:0000256" key="1">
    <source>
        <dbReference type="ARBA" id="ARBA00022741"/>
    </source>
</evidence>
<keyword evidence="1" id="KW-0547">Nucleotide-binding</keyword>
<protein>
    <recommendedName>
        <fullName evidence="3">Cytidyltransferase-like domain-containing protein</fullName>
    </recommendedName>
</protein>
<dbReference type="eggNOG" id="KOG3220">
    <property type="taxonomic scope" value="Eukaryota"/>
</dbReference>
<dbReference type="PANTHER" id="PTHR10695">
    <property type="entry name" value="DEPHOSPHO-COA KINASE-RELATED"/>
    <property type="match status" value="1"/>
</dbReference>
<dbReference type="STRING" id="32264.T1KPF1"/>
<dbReference type="KEGG" id="tut:107366287"/>
<evidence type="ECO:0000313" key="4">
    <source>
        <dbReference type="EnsemblMetazoa" id="tetur17g00200.1"/>
    </source>
</evidence>
<dbReference type="Pfam" id="PF01121">
    <property type="entry name" value="CoaE"/>
    <property type="match status" value="1"/>
</dbReference>
<dbReference type="CDD" id="cd02164">
    <property type="entry name" value="PPAT_CoAS"/>
    <property type="match status" value="1"/>
</dbReference>
<dbReference type="Pfam" id="PF01467">
    <property type="entry name" value="CTP_transf_like"/>
    <property type="match status" value="1"/>
</dbReference>
<reference evidence="5" key="1">
    <citation type="submission" date="2011-08" db="EMBL/GenBank/DDBJ databases">
        <authorList>
            <person name="Rombauts S."/>
        </authorList>
    </citation>
    <scope>NUCLEOTIDE SEQUENCE</scope>
    <source>
        <strain evidence="5">London</strain>
    </source>
</reference>
<proteinExistence type="inferred from homology"/>
<dbReference type="SUPFAM" id="SSF52540">
    <property type="entry name" value="P-loop containing nucleoside triphosphate hydrolases"/>
    <property type="match status" value="1"/>
</dbReference>
<dbReference type="Proteomes" id="UP000015104">
    <property type="component" value="Unassembled WGS sequence"/>
</dbReference>
<name>T1KPF1_TETUR</name>
<keyword evidence="2" id="KW-0067">ATP-binding</keyword>
<dbReference type="FunFam" id="3.40.50.620:FF:000089">
    <property type="entry name" value="Bifunctional coenzyme A synthase"/>
    <property type="match status" value="1"/>
</dbReference>
<dbReference type="NCBIfam" id="TIGR00152">
    <property type="entry name" value="dephospho-CoA kinase"/>
    <property type="match status" value="1"/>
</dbReference>
<reference evidence="4" key="2">
    <citation type="submission" date="2015-06" db="UniProtKB">
        <authorList>
            <consortium name="EnsemblMetazoa"/>
        </authorList>
    </citation>
    <scope>IDENTIFICATION</scope>
</reference>
<accession>T1KPF1</accession>
<dbReference type="InterPro" id="IPR004821">
    <property type="entry name" value="Cyt_trans-like"/>
</dbReference>
<evidence type="ECO:0000313" key="5">
    <source>
        <dbReference type="Proteomes" id="UP000015104"/>
    </source>
</evidence>